<gene>
    <name evidence="2" type="ORF">CV102_21885</name>
</gene>
<evidence type="ECO:0000313" key="3">
    <source>
        <dbReference type="Proteomes" id="UP000766904"/>
    </source>
</evidence>
<sequence>MAFLVPFDGTYLAEAALMRASEYGEALEEDVIALTVVPDHEGYAIDVGWYETREDEPFSVPYVAAKLREGVDDIAPGATFRHEQIDDRTPAAIANRIKQTAEEIRPSVVFLGTDNVGEIAEPITSVAGGVAENATYDVHIVRYYAPPSIPEVRLEDGSYRGIDEP</sequence>
<keyword evidence="3" id="KW-1185">Reference proteome</keyword>
<evidence type="ECO:0000259" key="1">
    <source>
        <dbReference type="Pfam" id="PF00582"/>
    </source>
</evidence>
<dbReference type="EMBL" id="PHNJ01000017">
    <property type="protein sequence ID" value="TYL36479.1"/>
    <property type="molecule type" value="Genomic_DNA"/>
</dbReference>
<dbReference type="InterPro" id="IPR006016">
    <property type="entry name" value="UspA"/>
</dbReference>
<feature type="domain" description="UspA" evidence="1">
    <location>
        <begin position="3"/>
        <end position="142"/>
    </location>
</feature>
<comment type="caution">
    <text evidence="2">The sequence shown here is derived from an EMBL/GenBank/DDBJ whole genome shotgun (WGS) entry which is preliminary data.</text>
</comment>
<dbReference type="AlphaFoldDB" id="A0A8J8Q2F2"/>
<dbReference type="InterPro" id="IPR014729">
    <property type="entry name" value="Rossmann-like_a/b/a_fold"/>
</dbReference>
<protein>
    <submittedName>
        <fullName evidence="2">Universal stress protein</fullName>
    </submittedName>
</protein>
<dbReference type="SUPFAM" id="SSF52402">
    <property type="entry name" value="Adenine nucleotide alpha hydrolases-like"/>
    <property type="match status" value="1"/>
</dbReference>
<proteinExistence type="predicted"/>
<evidence type="ECO:0000313" key="2">
    <source>
        <dbReference type="EMBL" id="TYL36479.1"/>
    </source>
</evidence>
<accession>A0A8J8Q2F2</accession>
<name>A0A8J8Q2F2_9EURY</name>
<organism evidence="2 3">
    <name type="scientific">Natronococcus pandeyae</name>
    <dbReference type="NCBI Taxonomy" id="2055836"/>
    <lineage>
        <taxon>Archaea</taxon>
        <taxon>Methanobacteriati</taxon>
        <taxon>Methanobacteriota</taxon>
        <taxon>Stenosarchaea group</taxon>
        <taxon>Halobacteria</taxon>
        <taxon>Halobacteriales</taxon>
        <taxon>Natrialbaceae</taxon>
        <taxon>Natronococcus</taxon>
    </lineage>
</organism>
<reference evidence="2" key="1">
    <citation type="submission" date="2017-11" db="EMBL/GenBank/DDBJ databases">
        <authorList>
            <person name="Kajale S.C."/>
            <person name="Sharma A."/>
        </authorList>
    </citation>
    <scope>NUCLEOTIDE SEQUENCE</scope>
    <source>
        <strain evidence="2">LS1_42</strain>
    </source>
</reference>
<dbReference type="Gene3D" id="3.40.50.620">
    <property type="entry name" value="HUPs"/>
    <property type="match status" value="1"/>
</dbReference>
<dbReference type="Pfam" id="PF00582">
    <property type="entry name" value="Usp"/>
    <property type="match status" value="1"/>
</dbReference>
<dbReference type="OrthoDB" id="193961at2157"/>
<dbReference type="Proteomes" id="UP000766904">
    <property type="component" value="Unassembled WGS sequence"/>
</dbReference>